<evidence type="ECO:0000256" key="1">
    <source>
        <dbReference type="RuleBase" id="RU004003"/>
    </source>
</evidence>
<dbReference type="PRINTS" id="PR00811">
    <property type="entry name" value="BCTERIALGSPD"/>
</dbReference>
<evidence type="ECO:0000259" key="3">
    <source>
        <dbReference type="Pfam" id="PF13629"/>
    </source>
</evidence>
<organism evidence="4">
    <name type="scientific">Sheuella amnicola</name>
    <dbReference type="NCBI Taxonomy" id="2707330"/>
    <lineage>
        <taxon>Bacteria</taxon>
        <taxon>Pseudomonadati</taxon>
        <taxon>Pseudomonadota</taxon>
        <taxon>Betaproteobacteria</taxon>
        <taxon>Burkholderiales</taxon>
        <taxon>Alcaligenaceae</taxon>
        <taxon>Sheuella</taxon>
    </lineage>
</organism>
<feature type="domain" description="Pilus formation protein N-terminal" evidence="3">
    <location>
        <begin position="12"/>
        <end position="78"/>
    </location>
</feature>
<dbReference type="InterPro" id="IPR001775">
    <property type="entry name" value="GspD/PilQ"/>
</dbReference>
<dbReference type="PANTHER" id="PTHR30332">
    <property type="entry name" value="PROBABLE GENERAL SECRETION PATHWAY PROTEIN D"/>
    <property type="match status" value="1"/>
</dbReference>
<protein>
    <submittedName>
        <fullName evidence="4">Secretion protein</fullName>
    </submittedName>
</protein>
<sequence length="428" mass="46206">MNGETHAKESIRLEIEAGSSTVIQTPSIKRIAVGNGNIVQATVIHGKEVLIFGKGKGATTLEIWLANGKRQSYRVAVSPEGLKRVYDELNLLLKSIPNARAVVAGDRIVIQGEDLSDSDRNKIANLSNLYPELVDFTNHQGWDRMVMLDVQVIELPSTRMQELGVRWDASSTSGMQTGVAWESGTYETAKRADESGMDVAKTAKRVAGTLGLNAVLFARVSALAKSGEAVILAQPQLLARNGSTASFLAGGEVPYAAVDKDGRSTTVFKKYGVSLNITPHADRMGAIRSKVEIEVSSVDATIAVPGGPALKIRRASTEFNVRSGQTIVIGGFLSRERTVDRDGIAGVSDVPILGRLFGVEREQTRKTELAIFVTPVIVDADDPYMSTKVHQGKAILKDTFQDAVRITNDLPGPLSGKSMNESFDQWEE</sequence>
<reference evidence="4" key="1">
    <citation type="submission" date="2020-02" db="EMBL/GenBank/DDBJ databases">
        <authorList>
            <person name="Chen W.-M."/>
        </authorList>
    </citation>
    <scope>NUCLEOTIDE SEQUENCE</scope>
    <source>
        <strain evidence="4">NBD-18</strain>
    </source>
</reference>
<dbReference type="GO" id="GO:0009306">
    <property type="term" value="P:protein secretion"/>
    <property type="evidence" value="ECO:0007669"/>
    <property type="project" value="InterPro"/>
</dbReference>
<proteinExistence type="inferred from homology"/>
<dbReference type="Pfam" id="PF00263">
    <property type="entry name" value="Secretin"/>
    <property type="match status" value="1"/>
</dbReference>
<accession>A0A6B2R335</accession>
<dbReference type="RefSeq" id="WP_163651143.1">
    <property type="nucleotide sequence ID" value="NZ_JAAGRN010000001.1"/>
</dbReference>
<dbReference type="AlphaFoldDB" id="A0A6B2R335"/>
<comment type="similarity">
    <text evidence="1">Belongs to the bacterial secretin family.</text>
</comment>
<dbReference type="GO" id="GO:0015627">
    <property type="term" value="C:type II protein secretion system complex"/>
    <property type="evidence" value="ECO:0007669"/>
    <property type="project" value="TreeGrafter"/>
</dbReference>
<feature type="domain" description="Type II/III secretion system secretin-like" evidence="2">
    <location>
        <begin position="222"/>
        <end position="379"/>
    </location>
</feature>
<dbReference type="InterPro" id="IPR050810">
    <property type="entry name" value="Bact_Secretion_Sys_Channel"/>
</dbReference>
<comment type="caution">
    <text evidence="4">The sequence shown here is derived from an EMBL/GenBank/DDBJ whole genome shotgun (WGS) entry which is preliminary data.</text>
</comment>
<dbReference type="EMBL" id="JAAGRN010000001">
    <property type="protein sequence ID" value="NDY81845.1"/>
    <property type="molecule type" value="Genomic_DNA"/>
</dbReference>
<dbReference type="PANTHER" id="PTHR30332:SF17">
    <property type="entry name" value="TYPE IV PILIATION SYSTEM PROTEIN DR_0774-RELATED"/>
    <property type="match status" value="1"/>
</dbReference>
<name>A0A6B2R335_9BURK</name>
<dbReference type="InterPro" id="IPR032789">
    <property type="entry name" value="T2SS-T3SS_pil_N"/>
</dbReference>
<dbReference type="InterPro" id="IPR004846">
    <property type="entry name" value="T2SS/T3SS_dom"/>
</dbReference>
<dbReference type="Pfam" id="PF13629">
    <property type="entry name" value="T2SS-T3SS_pil_N"/>
    <property type="match status" value="1"/>
</dbReference>
<gene>
    <name evidence="4" type="ORF">G3I67_01240</name>
</gene>
<evidence type="ECO:0000313" key="4">
    <source>
        <dbReference type="EMBL" id="NDY81845.1"/>
    </source>
</evidence>
<evidence type="ECO:0000259" key="2">
    <source>
        <dbReference type="Pfam" id="PF00263"/>
    </source>
</evidence>